<dbReference type="PROSITE" id="PS51375">
    <property type="entry name" value="PPR"/>
    <property type="match status" value="7"/>
</dbReference>
<dbReference type="PANTHER" id="PTHR47926">
    <property type="entry name" value="PENTATRICOPEPTIDE REPEAT-CONTAINING PROTEIN"/>
    <property type="match status" value="1"/>
</dbReference>
<feature type="repeat" description="PPR" evidence="2">
    <location>
        <begin position="309"/>
        <end position="343"/>
    </location>
</feature>
<feature type="repeat" description="PPR" evidence="2">
    <location>
        <begin position="511"/>
        <end position="545"/>
    </location>
</feature>
<keyword evidence="1" id="KW-0677">Repeat</keyword>
<dbReference type="HOGENOM" id="CLU_336285_0_0_1"/>
<protein>
    <recommendedName>
        <fullName evidence="5">Pentacotripeptide-repeat region of PRORP domain-containing protein</fullName>
    </recommendedName>
</protein>
<dbReference type="Gene3D" id="1.25.40.10">
    <property type="entry name" value="Tetratricopeptide repeat domain"/>
    <property type="match status" value="7"/>
</dbReference>
<evidence type="ECO:0000313" key="3">
    <source>
        <dbReference type="EMBL" id="ERN06211.1"/>
    </source>
</evidence>
<evidence type="ECO:0000256" key="1">
    <source>
        <dbReference type="ARBA" id="ARBA00022737"/>
    </source>
</evidence>
<dbReference type="NCBIfam" id="TIGR00756">
    <property type="entry name" value="PPR"/>
    <property type="match status" value="9"/>
</dbReference>
<dbReference type="Pfam" id="PF13041">
    <property type="entry name" value="PPR_2"/>
    <property type="match status" value="7"/>
</dbReference>
<dbReference type="FunFam" id="1.25.40.10:FF:000031">
    <property type="entry name" value="Pentatricopeptide repeat-containing protein mitochondrial"/>
    <property type="match status" value="2"/>
</dbReference>
<dbReference type="OMA" id="ECLASHA"/>
<dbReference type="InterPro" id="IPR002885">
    <property type="entry name" value="PPR_rpt"/>
</dbReference>
<feature type="repeat" description="PPR" evidence="2">
    <location>
        <begin position="142"/>
        <end position="176"/>
    </location>
</feature>
<gene>
    <name evidence="3" type="ORF">AMTR_s00016p00166520</name>
</gene>
<dbReference type="EMBL" id="KI393908">
    <property type="protein sequence ID" value="ERN06211.1"/>
    <property type="molecule type" value="Genomic_DNA"/>
</dbReference>
<reference evidence="4" key="1">
    <citation type="journal article" date="2013" name="Science">
        <title>The Amborella genome and the evolution of flowering plants.</title>
        <authorList>
            <consortium name="Amborella Genome Project"/>
        </authorList>
    </citation>
    <scope>NUCLEOTIDE SEQUENCE [LARGE SCALE GENOMIC DNA]</scope>
</reference>
<sequence>MGLSKLSNQHGFQSVQAQFSQFKFRFFSGTPHLFNKTPNRNLHPLDMEVSACLKEGNPRGALQVLEKASLSGLKPTQIMVSCALNACGLLANMKMGEKLHCYSVKTGFELMGSLGSALVDMYAKNGEMGLAHKAFSELCERDGATWNSMLSGYSHSGSFEETAKIFELMNQEGVAPNQFTFAIVLSACAKSRELNQGKKVHSIVIKLGFESYKFCVGSLIGMYAKCGSILDGRVVFDGSVEPDIVSWTAMIAGYLQVGSVQEALELFLGMQEQGLKPDQVALVTILSACVKYGWLKEASKLFKQMREPGVVAWNAMISGHAQNGFELDALQIFGEMKLSGIKPTRSTLGSILSACANLSGLEQGLQIHSEAIKLGLDLNFYVGSALVNMYSKCGFVKEAKLCFETSGERNIVLWNAMLSSYVQNEYHLEGVRLFASMVALGFRPDEFTFGSILSACGNLGFLELGLQLHAIIIKSNIESNIFTANAIVDFYAKCGKLVEAFLQFEVIPFRDTVSWNAIIVGHAQVGYEEEALAFFHRMNLDKASPDEVSLASVLSACANIRALCEGLQLHGFCIKLGYESNLYTVSALIDMYAKCGFMECANKILIYMPESNVVSRNAIISGWVQNDNPEEAINAFKRLQVEGIKPTQFTFASILVACSDLLSLDKGKQVHGYTFKSGFLSDSFLGSSVLDMYAKCQATMDAYKLFHEIRDRSTVLWTSMISGHAQSGLNEEALDMFREMMGDMDAKPDQATFSSVLRACSSLAALSFGKTIHGLITRTGHEENMGEALRLFEEMVARGIKPEDVTYGVLIHAHCKE</sequence>
<evidence type="ECO:0000256" key="2">
    <source>
        <dbReference type="PROSITE-ProRule" id="PRU00708"/>
    </source>
</evidence>
<dbReference type="InterPro" id="IPR011990">
    <property type="entry name" value="TPR-like_helical_dom_sf"/>
</dbReference>
<dbReference type="Gramene" id="ERN06211">
    <property type="protein sequence ID" value="ERN06211"/>
    <property type="gene ID" value="AMTR_s00016p00166520"/>
</dbReference>
<dbReference type="eggNOG" id="KOG4197">
    <property type="taxonomic scope" value="Eukaryota"/>
</dbReference>
<dbReference type="Pfam" id="PF01535">
    <property type="entry name" value="PPR"/>
    <property type="match status" value="3"/>
</dbReference>
<accession>W1PF20</accession>
<evidence type="ECO:0000313" key="4">
    <source>
        <dbReference type="Proteomes" id="UP000017836"/>
    </source>
</evidence>
<evidence type="ECO:0008006" key="5">
    <source>
        <dbReference type="Google" id="ProtNLM"/>
    </source>
</evidence>
<dbReference type="GO" id="GO:0009451">
    <property type="term" value="P:RNA modification"/>
    <property type="evidence" value="ECO:0007669"/>
    <property type="project" value="InterPro"/>
</dbReference>
<feature type="repeat" description="PPR" evidence="2">
    <location>
        <begin position="713"/>
        <end position="748"/>
    </location>
</feature>
<feature type="repeat" description="PPR" evidence="2">
    <location>
        <begin position="612"/>
        <end position="646"/>
    </location>
</feature>
<keyword evidence="4" id="KW-1185">Reference proteome</keyword>
<dbReference type="GO" id="GO:0003723">
    <property type="term" value="F:RNA binding"/>
    <property type="evidence" value="ECO:0007669"/>
    <property type="project" value="InterPro"/>
</dbReference>
<dbReference type="FunFam" id="1.25.40.10:FF:000344">
    <property type="entry name" value="Pentatricopeptide repeat-containing protein"/>
    <property type="match status" value="2"/>
</dbReference>
<dbReference type="InterPro" id="IPR046960">
    <property type="entry name" value="PPR_At4g14850-like_plant"/>
</dbReference>
<proteinExistence type="predicted"/>
<name>W1PF20_AMBTC</name>
<dbReference type="AlphaFoldDB" id="W1PF20"/>
<feature type="repeat" description="PPR" evidence="2">
    <location>
        <begin position="410"/>
        <end position="444"/>
    </location>
</feature>
<dbReference type="FunFam" id="1.25.40.10:FF:000073">
    <property type="entry name" value="Pentatricopeptide repeat-containing protein chloroplastic"/>
    <property type="match status" value="2"/>
</dbReference>
<organism evidence="3 4">
    <name type="scientific">Amborella trichopoda</name>
    <dbReference type="NCBI Taxonomy" id="13333"/>
    <lineage>
        <taxon>Eukaryota</taxon>
        <taxon>Viridiplantae</taxon>
        <taxon>Streptophyta</taxon>
        <taxon>Embryophyta</taxon>
        <taxon>Tracheophyta</taxon>
        <taxon>Spermatophyta</taxon>
        <taxon>Magnoliopsida</taxon>
        <taxon>Amborellales</taxon>
        <taxon>Amborellaceae</taxon>
        <taxon>Amborella</taxon>
    </lineage>
</organism>
<feature type="repeat" description="PPR" evidence="2">
    <location>
        <begin position="243"/>
        <end position="277"/>
    </location>
</feature>
<dbReference type="Proteomes" id="UP000017836">
    <property type="component" value="Unassembled WGS sequence"/>
</dbReference>